<feature type="domain" description="Peptidase S9 prolyl oligopeptidase catalytic" evidence="1">
    <location>
        <begin position="435"/>
        <end position="641"/>
    </location>
</feature>
<dbReference type="RefSeq" id="WP_011819404.1">
    <property type="nucleotide sequence ID" value="NC_008817.1"/>
</dbReference>
<sequence>MINHKTLPINNVFKKKPVFNQISFCKNIIFWIDIVKKGKTYSNSIFARPFNQEEAGIQKLTGDEFNIKSHFHGYGGKSYQCIEVDEKLYLVWIDEISESLWIQVFTVNKSETINNNQYLLCKNKPRQLVESLKGNFDSSFAITNQNILLGLYELNNKDYLFSVDIRKSKQEIRILREFDDFAGNLSLSKNGKNLSWLEWKTPFMPWEKNELFFAVINQNGVLDKIKKFKNDSINLNKNVSFFQPYWIHEDIIVCSEDSSGWWNLLFIDVSDINNIVIKKRILKEFFEYGIPQWISGLSLFSGSFNNLFCLAKNKCSWVLEQYIDFSLVRTIDLPYDLLRDLHAVDDNLILIGSSNTCNERLLELECNNKRLIKLSKKSFFLSQNNCSKPESFWFKGFNNQSTHAFIYKPLYERFVNSPLIVKAHSGPTSCFDGSLNSEVQYWTSKGFMVAELNYGGSSGFGREYRERLNYKWGILDSFDCKALVLDLIRLHLVDSSKVAILGNSAGGLTAINALCEGDLFKVAICKYPVIDLNDMHHKTHRFEKGYLNSLIGEYSTCLEKYQIRSPINKINQLKKPVLLFHGKKDSVISYKKTSQIKDLLIGNNKNSEVIFFDNEGHGFKNLDNKQQVLIKTQKFLERTLNI</sequence>
<dbReference type="SUPFAM" id="SSF69322">
    <property type="entry name" value="Tricorn protease domain 2"/>
    <property type="match status" value="1"/>
</dbReference>
<dbReference type="Gene3D" id="3.40.50.1820">
    <property type="entry name" value="alpha/beta hydrolase"/>
    <property type="match status" value="1"/>
</dbReference>
<dbReference type="KEGG" id="pmc:P9515_00781"/>
<proteinExistence type="predicted"/>
<dbReference type="STRING" id="167542.P9515_00781"/>
<dbReference type="AlphaFoldDB" id="A2BU26"/>
<dbReference type="eggNOG" id="COG1506">
    <property type="taxonomic scope" value="Bacteria"/>
</dbReference>
<dbReference type="EMBL" id="CP000552">
    <property type="protein sequence ID" value="ABM71287.1"/>
    <property type="molecule type" value="Genomic_DNA"/>
</dbReference>
<name>A2BU26_PROM5</name>
<gene>
    <name evidence="2" type="primary">dap2</name>
    <name evidence="2" type="ordered locus">P9515_00781</name>
</gene>
<evidence type="ECO:0000259" key="1">
    <source>
        <dbReference type="Pfam" id="PF00326"/>
    </source>
</evidence>
<dbReference type="Pfam" id="PF00326">
    <property type="entry name" value="Peptidase_S9"/>
    <property type="match status" value="1"/>
</dbReference>
<dbReference type="Proteomes" id="UP000001589">
    <property type="component" value="Chromosome"/>
</dbReference>
<reference evidence="2 3" key="1">
    <citation type="journal article" date="2007" name="PLoS Genet.">
        <title>Patterns and implications of gene gain and loss in the evolution of Prochlorococcus.</title>
        <authorList>
            <person name="Kettler G.C."/>
            <person name="Martiny A.C."/>
            <person name="Huang K."/>
            <person name="Zucker J."/>
            <person name="Coleman M.L."/>
            <person name="Rodrigue S."/>
            <person name="Chen F."/>
            <person name="Lapidus A."/>
            <person name="Ferriera S."/>
            <person name="Johnson J."/>
            <person name="Steglich C."/>
            <person name="Church G.M."/>
            <person name="Richardson P."/>
            <person name="Chisholm S.W."/>
        </authorList>
    </citation>
    <scope>NUCLEOTIDE SEQUENCE [LARGE SCALE GENOMIC DNA]</scope>
    <source>
        <strain evidence="2 3">MIT 9515</strain>
    </source>
</reference>
<dbReference type="PANTHER" id="PTHR43056">
    <property type="entry name" value="PEPTIDASE S9 PROLYL OLIGOPEPTIDASE"/>
    <property type="match status" value="1"/>
</dbReference>
<dbReference type="OrthoDB" id="108903at2"/>
<evidence type="ECO:0000313" key="2">
    <source>
        <dbReference type="EMBL" id="ABM71287.1"/>
    </source>
</evidence>
<dbReference type="GO" id="GO:0006508">
    <property type="term" value="P:proteolysis"/>
    <property type="evidence" value="ECO:0007669"/>
    <property type="project" value="InterPro"/>
</dbReference>
<dbReference type="InterPro" id="IPR050585">
    <property type="entry name" value="Xaa-Pro_dipeptidyl-ppase/CocE"/>
</dbReference>
<dbReference type="GO" id="GO:0008236">
    <property type="term" value="F:serine-type peptidase activity"/>
    <property type="evidence" value="ECO:0007669"/>
    <property type="project" value="InterPro"/>
</dbReference>
<dbReference type="InterPro" id="IPR029058">
    <property type="entry name" value="AB_hydrolase_fold"/>
</dbReference>
<organism evidence="2 3">
    <name type="scientific">Prochlorococcus marinus (strain MIT 9515)</name>
    <dbReference type="NCBI Taxonomy" id="167542"/>
    <lineage>
        <taxon>Bacteria</taxon>
        <taxon>Bacillati</taxon>
        <taxon>Cyanobacteriota</taxon>
        <taxon>Cyanophyceae</taxon>
        <taxon>Synechococcales</taxon>
        <taxon>Prochlorococcaceae</taxon>
        <taxon>Prochlorococcus</taxon>
    </lineage>
</organism>
<dbReference type="HOGENOM" id="CLU_012236_1_0_3"/>
<protein>
    <submittedName>
        <fullName evidence="2">Esterase/lipase/thioesterase family active site</fullName>
    </submittedName>
</protein>
<evidence type="ECO:0000313" key="3">
    <source>
        <dbReference type="Proteomes" id="UP000001589"/>
    </source>
</evidence>
<accession>A2BU26</accession>
<dbReference type="PANTHER" id="PTHR43056:SF5">
    <property type="entry name" value="PEPTIDASE S9 PROLYL OLIGOPEPTIDASE CATALYTIC DOMAIN-CONTAINING PROTEIN"/>
    <property type="match status" value="1"/>
</dbReference>
<dbReference type="MEROPS" id="S09.B03"/>
<dbReference type="GeneID" id="60201412"/>
<dbReference type="SUPFAM" id="SSF53474">
    <property type="entry name" value="alpha/beta-Hydrolases"/>
    <property type="match status" value="1"/>
</dbReference>
<dbReference type="InterPro" id="IPR001375">
    <property type="entry name" value="Peptidase_S9_cat"/>
</dbReference>